<gene>
    <name evidence="3" type="ORF">HOC_18911</name>
</gene>
<keyword evidence="4" id="KW-1185">Reference proteome</keyword>
<dbReference type="STRING" id="1280953.HOC_18911"/>
<evidence type="ECO:0000313" key="4">
    <source>
        <dbReference type="Proteomes" id="UP000024942"/>
    </source>
</evidence>
<dbReference type="InterPro" id="IPR018754">
    <property type="entry name" value="RovC-like_DNA-bd"/>
</dbReference>
<evidence type="ECO:0000313" key="3">
    <source>
        <dbReference type="EMBL" id="KDA00758.1"/>
    </source>
</evidence>
<name>A0A059G2Q4_9PROT</name>
<dbReference type="PATRIC" id="fig|1280953.3.peg.3782"/>
<dbReference type="RefSeq" id="WP_035541414.1">
    <property type="nucleotide sequence ID" value="NZ_ARYL01000051.1"/>
</dbReference>
<dbReference type="Pfam" id="PF10074">
    <property type="entry name" value="RovC_DNA-bd"/>
    <property type="match status" value="1"/>
</dbReference>
<evidence type="ECO:0008006" key="5">
    <source>
        <dbReference type="Google" id="ProtNLM"/>
    </source>
</evidence>
<proteinExistence type="predicted"/>
<dbReference type="Proteomes" id="UP000024942">
    <property type="component" value="Unassembled WGS sequence"/>
</dbReference>
<dbReference type="EMBL" id="ARYL01000051">
    <property type="protein sequence ID" value="KDA00758.1"/>
    <property type="molecule type" value="Genomic_DNA"/>
</dbReference>
<dbReference type="InterPro" id="IPR045465">
    <property type="entry name" value="Trans_reg_dom"/>
</dbReference>
<evidence type="ECO:0000259" key="1">
    <source>
        <dbReference type="Pfam" id="PF10074"/>
    </source>
</evidence>
<comment type="caution">
    <text evidence="3">The sequence shown here is derived from an EMBL/GenBank/DDBJ whole genome shotgun (WGS) entry which is preliminary data.</text>
</comment>
<reference evidence="3 4" key="1">
    <citation type="journal article" date="2014" name="Antonie Van Leeuwenhoek">
        <title>Hyphomonas beringensis sp. nov. and Hyphomonas chukchiensis sp. nov., isolated from surface seawater of the Bering Sea and Chukchi Sea.</title>
        <authorList>
            <person name="Li C."/>
            <person name="Lai Q."/>
            <person name="Li G."/>
            <person name="Dong C."/>
            <person name="Wang J."/>
            <person name="Liao Y."/>
            <person name="Shao Z."/>
        </authorList>
    </citation>
    <scope>NUCLEOTIDE SEQUENCE [LARGE SCALE GENOMIC DNA]</scope>
    <source>
        <strain evidence="3 4">SCH89</strain>
    </source>
</reference>
<dbReference type="Pfam" id="PF20109">
    <property type="entry name" value="Trans_reg_dom"/>
    <property type="match status" value="1"/>
</dbReference>
<protein>
    <recommendedName>
        <fullName evidence="5">DUF2285 domain-containing protein</fullName>
    </recommendedName>
</protein>
<sequence length="282" mass="32214">MKSYPLNSSGVLKRYDYLWPLSRDRWAWEYLRRNPEFTRDAATRGDEDISEMTAPCAPIRLLRARVPQTLAERWGLMIMPDPDKNGFDADVFWSHPVHPDQVEVHCSPRSEGEVCGIWDRTVPHCRITHLTDRQGREVFLLRGNGCVAQVRCTGLSLLGMEKICMKLTISDMDAYEKKLKVQREAFEIYGDDFDKQTPLWSKRTQILRDGLIVLDCLELGMSRREIASVLYGQDAVDADWADDRGVMKDAIKYLVNKAEGLRDGGYLIELLGGQLGPYQEAA</sequence>
<feature type="domain" description="Transcriptional regulator-like" evidence="2">
    <location>
        <begin position="14"/>
        <end position="76"/>
    </location>
</feature>
<dbReference type="AlphaFoldDB" id="A0A059G2Q4"/>
<feature type="domain" description="T6SS Transcription factor RovC-like DNA binding" evidence="1">
    <location>
        <begin position="195"/>
        <end position="267"/>
    </location>
</feature>
<organism evidence="3 4">
    <name type="scientific">Hyphomonas oceanitis SCH89</name>
    <dbReference type="NCBI Taxonomy" id="1280953"/>
    <lineage>
        <taxon>Bacteria</taxon>
        <taxon>Pseudomonadati</taxon>
        <taxon>Pseudomonadota</taxon>
        <taxon>Alphaproteobacteria</taxon>
        <taxon>Hyphomonadales</taxon>
        <taxon>Hyphomonadaceae</taxon>
        <taxon>Hyphomonas</taxon>
    </lineage>
</organism>
<evidence type="ECO:0000259" key="2">
    <source>
        <dbReference type="Pfam" id="PF20109"/>
    </source>
</evidence>
<dbReference type="eggNOG" id="COG5419">
    <property type="taxonomic scope" value="Bacteria"/>
</dbReference>
<dbReference type="OrthoDB" id="9800831at2"/>
<accession>A0A059G2Q4</accession>